<organism evidence="2 3">
    <name type="scientific">Candidatus Woesebacteria bacterium GW2011_GWB1_40_12</name>
    <dbReference type="NCBI Taxonomy" id="1618576"/>
    <lineage>
        <taxon>Bacteria</taxon>
        <taxon>Candidatus Woeseibacteriota</taxon>
    </lineage>
</organism>
<dbReference type="InterPro" id="IPR036259">
    <property type="entry name" value="MFS_trans_sf"/>
</dbReference>
<name>A0A0G0TVP7_9BACT</name>
<feature type="transmembrane region" description="Helical" evidence="1">
    <location>
        <begin position="99"/>
        <end position="116"/>
    </location>
</feature>
<dbReference type="InterPro" id="IPR011701">
    <property type="entry name" value="MFS"/>
</dbReference>
<feature type="transmembrane region" description="Helical" evidence="1">
    <location>
        <begin position="44"/>
        <end position="64"/>
    </location>
</feature>
<accession>A0A0G0TVP7</accession>
<dbReference type="GO" id="GO:0022857">
    <property type="term" value="F:transmembrane transporter activity"/>
    <property type="evidence" value="ECO:0007669"/>
    <property type="project" value="InterPro"/>
</dbReference>
<gene>
    <name evidence="2" type="ORF">UT76_C0025G0010</name>
</gene>
<evidence type="ECO:0008006" key="4">
    <source>
        <dbReference type="Google" id="ProtNLM"/>
    </source>
</evidence>
<feature type="transmembrane region" description="Helical" evidence="1">
    <location>
        <begin position="371"/>
        <end position="390"/>
    </location>
</feature>
<dbReference type="Proteomes" id="UP000034215">
    <property type="component" value="Unassembled WGS sequence"/>
</dbReference>
<proteinExistence type="predicted"/>
<feature type="transmembrane region" description="Helical" evidence="1">
    <location>
        <begin position="344"/>
        <end position="365"/>
    </location>
</feature>
<reference evidence="2 3" key="1">
    <citation type="journal article" date="2015" name="Nature">
        <title>rRNA introns, odd ribosomes, and small enigmatic genomes across a large radiation of phyla.</title>
        <authorList>
            <person name="Brown C.T."/>
            <person name="Hug L.A."/>
            <person name="Thomas B.C."/>
            <person name="Sharon I."/>
            <person name="Castelle C.J."/>
            <person name="Singh A."/>
            <person name="Wilkins M.J."/>
            <person name="Williams K.H."/>
            <person name="Banfield J.F."/>
        </authorList>
    </citation>
    <scope>NUCLEOTIDE SEQUENCE [LARGE SCALE GENOMIC DNA]</scope>
</reference>
<feature type="transmembrane region" description="Helical" evidence="1">
    <location>
        <begin position="162"/>
        <end position="182"/>
    </location>
</feature>
<evidence type="ECO:0000313" key="3">
    <source>
        <dbReference type="Proteomes" id="UP000034215"/>
    </source>
</evidence>
<evidence type="ECO:0000313" key="2">
    <source>
        <dbReference type="EMBL" id="KKR41997.1"/>
    </source>
</evidence>
<keyword evidence="1" id="KW-0472">Membrane</keyword>
<evidence type="ECO:0000256" key="1">
    <source>
        <dbReference type="SAM" id="Phobius"/>
    </source>
</evidence>
<protein>
    <recommendedName>
        <fullName evidence="4">Major facilitator superfamily (MFS) profile domain-containing protein</fullName>
    </recommendedName>
</protein>
<feature type="transmembrane region" description="Helical" evidence="1">
    <location>
        <begin position="137"/>
        <end position="156"/>
    </location>
</feature>
<keyword evidence="1" id="KW-0812">Transmembrane</keyword>
<dbReference type="Gene3D" id="1.20.1250.20">
    <property type="entry name" value="MFS general substrate transporter like domains"/>
    <property type="match status" value="2"/>
</dbReference>
<feature type="transmembrane region" description="Helical" evidence="1">
    <location>
        <begin position="215"/>
        <end position="240"/>
    </location>
</feature>
<dbReference type="Pfam" id="PF07690">
    <property type="entry name" value="MFS_1"/>
    <property type="match status" value="1"/>
</dbReference>
<sequence>MFKTDPVWTKLLTFSLILFFIRLSDSIIAFWAPNQIQNSLNNPIIMGAIISFQSLVGFASDLVFPKIFKTVHTRRLFFWAILLSALTSVALASSTLKPIIAIFIVTMTLWGIYYELVNFANFQFMSTSIPGNMRAAAWGFTGIFVNLAYFLGPFIATKLLSSGILITQGTIIIFLVAALIILSVGKKKNETSETVDFGSANPLLELKHWATLSKAVWPALTIGLLLGFIDATFYTVGAVWTEKLSLVNPWGVWFLPLYLLPSICLGIPLSNWRIENGKKKLAEKFLGVAGVFFILIGINSSIQWQLAMVALAASAVAVCYPLLEGVYTDILTRMGSEKKDMIGLTGSALNISYIIWPVFAGLISARVGERMTFSWLGVIILVSSLILLLVTPRKIKLPQTEIKTWE</sequence>
<feature type="transmembrane region" description="Helical" evidence="1">
    <location>
        <begin position="12"/>
        <end position="32"/>
    </location>
</feature>
<dbReference type="SUPFAM" id="SSF103473">
    <property type="entry name" value="MFS general substrate transporter"/>
    <property type="match status" value="1"/>
</dbReference>
<dbReference type="AlphaFoldDB" id="A0A0G0TVP7"/>
<feature type="transmembrane region" description="Helical" evidence="1">
    <location>
        <begin position="252"/>
        <end position="269"/>
    </location>
</feature>
<comment type="caution">
    <text evidence="2">The sequence shown here is derived from an EMBL/GenBank/DDBJ whole genome shotgun (WGS) entry which is preliminary data.</text>
</comment>
<feature type="transmembrane region" description="Helical" evidence="1">
    <location>
        <begin position="304"/>
        <end position="323"/>
    </location>
</feature>
<dbReference type="EMBL" id="LBYA01000025">
    <property type="protein sequence ID" value="KKR41997.1"/>
    <property type="molecule type" value="Genomic_DNA"/>
</dbReference>
<feature type="transmembrane region" description="Helical" evidence="1">
    <location>
        <begin position="281"/>
        <end position="298"/>
    </location>
</feature>
<keyword evidence="1" id="KW-1133">Transmembrane helix</keyword>
<feature type="transmembrane region" description="Helical" evidence="1">
    <location>
        <begin position="76"/>
        <end position="93"/>
    </location>
</feature>